<accession>A0A803QR36</accession>
<dbReference type="EMBL" id="UZAU01000814">
    <property type="status" value="NOT_ANNOTATED_CDS"/>
    <property type="molecule type" value="Genomic_DNA"/>
</dbReference>
<evidence type="ECO:0000256" key="2">
    <source>
        <dbReference type="SAM" id="SignalP"/>
    </source>
</evidence>
<organism evidence="3 4">
    <name type="scientific">Cannabis sativa</name>
    <name type="common">Hemp</name>
    <name type="synonym">Marijuana</name>
    <dbReference type="NCBI Taxonomy" id="3483"/>
    <lineage>
        <taxon>Eukaryota</taxon>
        <taxon>Viridiplantae</taxon>
        <taxon>Streptophyta</taxon>
        <taxon>Embryophyta</taxon>
        <taxon>Tracheophyta</taxon>
        <taxon>Spermatophyta</taxon>
        <taxon>Magnoliopsida</taxon>
        <taxon>eudicotyledons</taxon>
        <taxon>Gunneridae</taxon>
        <taxon>Pentapetalae</taxon>
        <taxon>rosids</taxon>
        <taxon>fabids</taxon>
        <taxon>Rosales</taxon>
        <taxon>Cannabaceae</taxon>
        <taxon>Cannabis</taxon>
    </lineage>
</organism>
<feature type="chain" id="PRO_5031554534" evidence="2">
    <location>
        <begin position="22"/>
        <end position="157"/>
    </location>
</feature>
<dbReference type="AlphaFoldDB" id="A0A803QR36"/>
<protein>
    <submittedName>
        <fullName evidence="3">Uncharacterized protein</fullName>
    </submittedName>
</protein>
<evidence type="ECO:0000313" key="4">
    <source>
        <dbReference type="Proteomes" id="UP000596661"/>
    </source>
</evidence>
<feature type="signal peptide" evidence="2">
    <location>
        <begin position="1"/>
        <end position="21"/>
    </location>
</feature>
<evidence type="ECO:0000313" key="3">
    <source>
        <dbReference type="EnsemblPlants" id="cds.evm.model.10.949"/>
    </source>
</evidence>
<feature type="compositionally biased region" description="Low complexity" evidence="1">
    <location>
        <begin position="54"/>
        <end position="65"/>
    </location>
</feature>
<sequence>MFCCLGTLLVILLFFISTAEAGDQHKIHAVRHGGGDGKGGGCKGGFEPENGKLSTTTVSVGSASTLEDDDDSADSDDQASKPDWTLAKWIIRSPKEKFYWGSLFAKESLAAMLLQALRRELGHPLRDGVGVRTTRESFTSLLRLKRMLGMCYNDALG</sequence>
<feature type="compositionally biased region" description="Acidic residues" evidence="1">
    <location>
        <begin position="66"/>
        <end position="77"/>
    </location>
</feature>
<feature type="region of interest" description="Disordered" evidence="1">
    <location>
        <begin position="32"/>
        <end position="80"/>
    </location>
</feature>
<name>A0A803QR36_CANSA</name>
<evidence type="ECO:0000256" key="1">
    <source>
        <dbReference type="SAM" id="MobiDB-lite"/>
    </source>
</evidence>
<proteinExistence type="predicted"/>
<reference evidence="3" key="1">
    <citation type="submission" date="2021-03" db="UniProtKB">
        <authorList>
            <consortium name="EnsemblPlants"/>
        </authorList>
    </citation>
    <scope>IDENTIFICATION</scope>
</reference>
<dbReference type="EnsemblPlants" id="evm.model.10.949">
    <property type="protein sequence ID" value="cds.evm.model.10.949"/>
    <property type="gene ID" value="evm.TU.10.949"/>
</dbReference>
<keyword evidence="4" id="KW-1185">Reference proteome</keyword>
<keyword evidence="2" id="KW-0732">Signal</keyword>
<dbReference type="Gramene" id="evm.model.10.949">
    <property type="protein sequence ID" value="cds.evm.model.10.949"/>
    <property type="gene ID" value="evm.TU.10.949"/>
</dbReference>
<dbReference type="Proteomes" id="UP000596661">
    <property type="component" value="Unassembled WGS sequence"/>
</dbReference>